<dbReference type="Proteomes" id="UP000008370">
    <property type="component" value="Unassembled WGS sequence"/>
</dbReference>
<sequence>MIAIPSILVAFCCFASAVARFNPLHHSGPAAPYFDAPHEDGIPESTPDGCVVDQAAYILRHGARYPEPSDFTGWQTLFQKFQNATYTATGPLKFIPTWVPPVDDPDHEPLFLTSTGALEAFQLGVELRQRYRLTPGGNNFTVWSAGQQRVVDTATYFVRGYLSQGNYLTTPDENRGSVVVMPDSVNYTFADSLTSSNGCPNFNSGNNGSAQQSTFAATYRQGIADRLNQYLDGLTLDATDIGPMQDLCGFQTVIDGDMRFCKVFEDQEWRDYEYGADLNYYYGSGPGNPFSATVGFGWLQAVTDLLVAGPNATMPNATFTPPPLVTSFTHDNDLPDIIAALGIWNTSDIPGVYPLPNDHIPEGRREFVASHLVSFRGYVALERLSCGATLPSTVNHTSGQLVLLPGEGTDAQKFIRVRVNHAVVPLPNCTSGPGLSCPLASFADYVYNERAAAAGDFIQVCGLQNVSNATGAIDFFTQVPSVNAQSVVLELPVL</sequence>
<evidence type="ECO:0000256" key="3">
    <source>
        <dbReference type="PIRSR" id="PIRSR000894-1"/>
    </source>
</evidence>
<name>K5W3X0_PHACS</name>
<feature type="disulfide bond" evidence="4">
    <location>
        <begin position="50"/>
        <end position="386"/>
    </location>
</feature>
<evidence type="ECO:0000256" key="4">
    <source>
        <dbReference type="PIRSR" id="PIRSR000894-2"/>
    </source>
</evidence>
<keyword evidence="5" id="KW-0732">Signal</keyword>
<dbReference type="PANTHER" id="PTHR20963">
    <property type="entry name" value="MULTIPLE INOSITOL POLYPHOSPHATE PHOSPHATASE-RELATED"/>
    <property type="match status" value="1"/>
</dbReference>
<dbReference type="InterPro" id="IPR016274">
    <property type="entry name" value="Histidine_acid_Pase_euk"/>
</dbReference>
<feature type="chain" id="PRO_5003885387" description="Phosphoglycerate mutase-like protein" evidence="5">
    <location>
        <begin position="20"/>
        <end position="494"/>
    </location>
</feature>
<dbReference type="Pfam" id="PF00328">
    <property type="entry name" value="His_Phos_2"/>
    <property type="match status" value="1"/>
</dbReference>
<feature type="signal peptide" evidence="5">
    <location>
        <begin position="1"/>
        <end position="19"/>
    </location>
</feature>
<keyword evidence="1" id="KW-0378">Hydrolase</keyword>
<dbReference type="InterPro" id="IPR033379">
    <property type="entry name" value="Acid_Pase_AS"/>
</dbReference>
<dbReference type="GO" id="GO:0009277">
    <property type="term" value="C:fungal-type cell wall"/>
    <property type="evidence" value="ECO:0007669"/>
    <property type="project" value="TreeGrafter"/>
</dbReference>
<feature type="disulfide bond" evidence="4">
    <location>
        <begin position="248"/>
        <end position="261"/>
    </location>
</feature>
<dbReference type="InterPro" id="IPR029033">
    <property type="entry name" value="His_PPase_superfam"/>
</dbReference>
<gene>
    <name evidence="6" type="ORF">PHACADRAFT_260319</name>
</gene>
<dbReference type="GO" id="GO:0003993">
    <property type="term" value="F:acid phosphatase activity"/>
    <property type="evidence" value="ECO:0007669"/>
    <property type="project" value="TreeGrafter"/>
</dbReference>
<keyword evidence="2" id="KW-0325">Glycoprotein</keyword>
<protein>
    <recommendedName>
        <fullName evidence="8">Phosphoglycerate mutase-like protein</fullName>
    </recommendedName>
</protein>
<dbReference type="EMBL" id="JH930474">
    <property type="protein sequence ID" value="EKM53795.1"/>
    <property type="molecule type" value="Genomic_DNA"/>
</dbReference>
<organism evidence="6 7">
    <name type="scientific">Phanerochaete carnosa (strain HHB-10118-sp)</name>
    <name type="common">White-rot fungus</name>
    <name type="synonym">Peniophora carnosa</name>
    <dbReference type="NCBI Taxonomy" id="650164"/>
    <lineage>
        <taxon>Eukaryota</taxon>
        <taxon>Fungi</taxon>
        <taxon>Dikarya</taxon>
        <taxon>Basidiomycota</taxon>
        <taxon>Agaricomycotina</taxon>
        <taxon>Agaricomycetes</taxon>
        <taxon>Polyporales</taxon>
        <taxon>Phanerochaetaceae</taxon>
        <taxon>Phanerochaete</taxon>
    </lineage>
</organism>
<dbReference type="STRING" id="650164.K5W3X0"/>
<accession>K5W3X0</accession>
<dbReference type="PROSITE" id="PS00616">
    <property type="entry name" value="HIS_ACID_PHOSPHAT_1"/>
    <property type="match status" value="1"/>
</dbReference>
<dbReference type="FunCoup" id="K5W3X0">
    <property type="interactions" value="193"/>
</dbReference>
<dbReference type="InParanoid" id="K5W3X0"/>
<dbReference type="InterPro" id="IPR000560">
    <property type="entry name" value="His_Pase_clade-2"/>
</dbReference>
<dbReference type="AlphaFoldDB" id="K5W3X0"/>
<evidence type="ECO:0000256" key="5">
    <source>
        <dbReference type="SAM" id="SignalP"/>
    </source>
</evidence>
<proteinExistence type="predicted"/>
<dbReference type="CDD" id="cd07061">
    <property type="entry name" value="HP_HAP_like"/>
    <property type="match status" value="1"/>
</dbReference>
<evidence type="ECO:0000313" key="6">
    <source>
        <dbReference type="EMBL" id="EKM53795.1"/>
    </source>
</evidence>
<feature type="active site" description="Proton donor" evidence="3">
    <location>
        <position position="331"/>
    </location>
</feature>
<dbReference type="GeneID" id="18917697"/>
<keyword evidence="4" id="KW-1015">Disulfide bond</keyword>
<feature type="disulfide bond" evidence="4">
    <location>
        <begin position="429"/>
        <end position="437"/>
    </location>
</feature>
<dbReference type="HOGENOM" id="CLU_020880_3_1_1"/>
<evidence type="ECO:0000256" key="1">
    <source>
        <dbReference type="ARBA" id="ARBA00022801"/>
    </source>
</evidence>
<dbReference type="Gene3D" id="3.40.50.1240">
    <property type="entry name" value="Phosphoglycerate mutase-like"/>
    <property type="match status" value="1"/>
</dbReference>
<evidence type="ECO:0000256" key="2">
    <source>
        <dbReference type="ARBA" id="ARBA00023180"/>
    </source>
</evidence>
<evidence type="ECO:0008006" key="8">
    <source>
        <dbReference type="Google" id="ProtNLM"/>
    </source>
</evidence>
<keyword evidence="7" id="KW-1185">Reference proteome</keyword>
<dbReference type="PANTHER" id="PTHR20963:SF18">
    <property type="entry name" value="ACID PHOSPHATASE PHO11-RELATED"/>
    <property type="match status" value="1"/>
</dbReference>
<dbReference type="KEGG" id="pco:PHACADRAFT_260319"/>
<dbReference type="PIRSF" id="PIRSF000894">
    <property type="entry name" value="Acid_phosphatase"/>
    <property type="match status" value="1"/>
</dbReference>
<dbReference type="OrthoDB" id="6509975at2759"/>
<feature type="active site" description="Nucleophile" evidence="3">
    <location>
        <position position="61"/>
    </location>
</feature>
<dbReference type="SUPFAM" id="SSF53254">
    <property type="entry name" value="Phosphoglycerate mutase-like"/>
    <property type="match status" value="1"/>
</dbReference>
<dbReference type="RefSeq" id="XP_007398472.1">
    <property type="nucleotide sequence ID" value="XM_007398410.1"/>
</dbReference>
<reference evidence="6 7" key="1">
    <citation type="journal article" date="2012" name="BMC Genomics">
        <title>Comparative genomics of the white-rot fungi, Phanerochaete carnosa and P. chrysosporium, to elucidate the genetic basis of the distinct wood types they colonize.</title>
        <authorList>
            <person name="Suzuki H."/>
            <person name="MacDonald J."/>
            <person name="Syed K."/>
            <person name="Salamov A."/>
            <person name="Hori C."/>
            <person name="Aerts A."/>
            <person name="Henrissat B."/>
            <person name="Wiebenga A."/>
            <person name="vanKuyk P.A."/>
            <person name="Barry K."/>
            <person name="Lindquist E."/>
            <person name="LaButti K."/>
            <person name="Lapidus A."/>
            <person name="Lucas S."/>
            <person name="Coutinho P."/>
            <person name="Gong Y."/>
            <person name="Samejima M."/>
            <person name="Mahadevan R."/>
            <person name="Abou-Zaid M."/>
            <person name="de Vries R.P."/>
            <person name="Igarashi K."/>
            <person name="Yadav J.S."/>
            <person name="Grigoriev I.V."/>
            <person name="Master E.R."/>
        </authorList>
    </citation>
    <scope>NUCLEOTIDE SEQUENCE [LARGE SCALE GENOMIC DNA]</scope>
    <source>
        <strain evidence="6 7">HHB-10118-sp</strain>
    </source>
</reference>
<evidence type="ECO:0000313" key="7">
    <source>
        <dbReference type="Proteomes" id="UP000008370"/>
    </source>
</evidence>